<proteinExistence type="predicted"/>
<dbReference type="OrthoDB" id="2526341at2759"/>
<dbReference type="AlphaFoldDB" id="A0A1C7MJC2"/>
<dbReference type="STRING" id="5627.A0A1C7MJC2"/>
<dbReference type="EMBL" id="LUGG01000003">
    <property type="protein sequence ID" value="OBZ76962.1"/>
    <property type="molecule type" value="Genomic_DNA"/>
</dbReference>
<reference evidence="1 2" key="1">
    <citation type="submission" date="2016-03" db="EMBL/GenBank/DDBJ databases">
        <title>Whole genome sequencing of Grifola frondosa 9006-11.</title>
        <authorList>
            <person name="Min B."/>
            <person name="Park H."/>
            <person name="Kim J.-G."/>
            <person name="Cho H."/>
            <person name="Oh Y.-L."/>
            <person name="Kong W.-S."/>
            <person name="Choi I.-G."/>
        </authorList>
    </citation>
    <scope>NUCLEOTIDE SEQUENCE [LARGE SCALE GENOMIC DNA]</scope>
    <source>
        <strain evidence="1 2">9006-11</strain>
    </source>
</reference>
<dbReference type="Proteomes" id="UP000092993">
    <property type="component" value="Unassembled WGS sequence"/>
</dbReference>
<sequence>MPQTSWLHALLCGAHRNLYLYAMESLRVKDENPSIHRSMSPVQSSITHGHVLYDANLLGTTSAKYWTAARQNVPGLPDCPPDMSEIRYAFLVFGKYCESCGCPSEEANHSLRIRLCSVCSGKRVLPANTLRCRCGDLDSNTSFLVVKAGLIPSAWNVHYFSYHQDTPMFHRLIPFLMLIRYNNALECDEVEYSLVLQKCRALRANARALEAYVEERKAVMIERYG</sequence>
<organism evidence="1 2">
    <name type="scientific">Grifola frondosa</name>
    <name type="common">Maitake</name>
    <name type="synonym">Polyporus frondosus</name>
    <dbReference type="NCBI Taxonomy" id="5627"/>
    <lineage>
        <taxon>Eukaryota</taxon>
        <taxon>Fungi</taxon>
        <taxon>Dikarya</taxon>
        <taxon>Basidiomycota</taxon>
        <taxon>Agaricomycotina</taxon>
        <taxon>Agaricomycetes</taxon>
        <taxon>Polyporales</taxon>
        <taxon>Grifolaceae</taxon>
        <taxon>Grifola</taxon>
    </lineage>
</organism>
<accession>A0A1C7MJC2</accession>
<keyword evidence="2" id="KW-1185">Reference proteome</keyword>
<gene>
    <name evidence="1" type="ORF">A0H81_03070</name>
</gene>
<protein>
    <submittedName>
        <fullName evidence="1">Uncharacterized protein</fullName>
    </submittedName>
</protein>
<evidence type="ECO:0000313" key="1">
    <source>
        <dbReference type="EMBL" id="OBZ76962.1"/>
    </source>
</evidence>
<name>A0A1C7MJC2_GRIFR</name>
<comment type="caution">
    <text evidence="1">The sequence shown here is derived from an EMBL/GenBank/DDBJ whole genome shotgun (WGS) entry which is preliminary data.</text>
</comment>
<evidence type="ECO:0000313" key="2">
    <source>
        <dbReference type="Proteomes" id="UP000092993"/>
    </source>
</evidence>